<keyword evidence="3" id="KW-1185">Reference proteome</keyword>
<dbReference type="Proteomes" id="UP000600080">
    <property type="component" value="Unassembled WGS sequence"/>
</dbReference>
<organism evidence="2 3">
    <name type="scientific">Streptomyces kronopolitis</name>
    <dbReference type="NCBI Taxonomy" id="1612435"/>
    <lineage>
        <taxon>Bacteria</taxon>
        <taxon>Bacillati</taxon>
        <taxon>Actinomycetota</taxon>
        <taxon>Actinomycetes</taxon>
        <taxon>Kitasatosporales</taxon>
        <taxon>Streptomycetaceae</taxon>
        <taxon>Streptomyces</taxon>
    </lineage>
</organism>
<protein>
    <submittedName>
        <fullName evidence="2">Uncharacterized protein</fullName>
    </submittedName>
</protein>
<proteinExistence type="predicted"/>
<evidence type="ECO:0000256" key="1">
    <source>
        <dbReference type="SAM" id="MobiDB-lite"/>
    </source>
</evidence>
<name>A0ABQ2JJI7_9ACTN</name>
<dbReference type="EMBL" id="BMND01000013">
    <property type="protein sequence ID" value="GGN47619.1"/>
    <property type="molecule type" value="Genomic_DNA"/>
</dbReference>
<comment type="caution">
    <text evidence="2">The sequence shown here is derived from an EMBL/GenBank/DDBJ whole genome shotgun (WGS) entry which is preliminary data.</text>
</comment>
<gene>
    <name evidence="2" type="ORF">GCM10012285_33530</name>
</gene>
<reference evidence="3" key="1">
    <citation type="journal article" date="2019" name="Int. J. Syst. Evol. Microbiol.">
        <title>The Global Catalogue of Microorganisms (GCM) 10K type strain sequencing project: providing services to taxonomists for standard genome sequencing and annotation.</title>
        <authorList>
            <consortium name="The Broad Institute Genomics Platform"/>
            <consortium name="The Broad Institute Genome Sequencing Center for Infectious Disease"/>
            <person name="Wu L."/>
            <person name="Ma J."/>
        </authorList>
    </citation>
    <scope>NUCLEOTIDE SEQUENCE [LARGE SCALE GENOMIC DNA]</scope>
    <source>
        <strain evidence="3">CGMCC 4.7323</strain>
    </source>
</reference>
<evidence type="ECO:0000313" key="3">
    <source>
        <dbReference type="Proteomes" id="UP000600080"/>
    </source>
</evidence>
<accession>A0ABQ2JJI7</accession>
<feature type="region of interest" description="Disordered" evidence="1">
    <location>
        <begin position="51"/>
        <end position="78"/>
    </location>
</feature>
<evidence type="ECO:0000313" key="2">
    <source>
        <dbReference type="EMBL" id="GGN47619.1"/>
    </source>
</evidence>
<sequence length="108" mass="12242">MRGRYLGWEKCYVLGKESARPRRHIVFRIPAITPERQPLATLSRNLLDRLRRMSGDPPVHGRRTPPPTTRWGPKYPATPTGCRAAGMDRAWPIVVHSRPPHKGLVTCG</sequence>